<feature type="region of interest" description="Disordered" evidence="4">
    <location>
        <begin position="42"/>
        <end position="93"/>
    </location>
</feature>
<keyword evidence="7" id="KW-1185">Reference proteome</keyword>
<sequence length="1540" mass="172178">MSGGTPGGKGRGLRARCSRGSVLRAHGRWRCPYELRRVQCCTGVQGRPPPQAEERGRWHDPPPHQTPRPSSSITMHDFPGAPLRGGAQDTRSPFQLPQRLYGRDTHVATLQRGFERVAQGGRSELILVRGYSGIGKSSVVHALREPVVRRQGFFLSGKAEQFQRDIPYATLAQSLIGLMQQLLEVPEEQSARWRERLRDALGEQGQVLVEVAPQLERFVGRQPAVPELPANEAQRRLHRLSQKVLGVFATPEHPLVLFLDDLQWADLASLKLLQFLLPHPETPPLLLIGAYRDNEVSPSHPLAMMLTELRKEGVRMTELQLEPLSREHIQQLVADSLVGAGETMVGTLAALAHEKTGGNPFFLTQFMLTLHHDGLLTRTSEGGWRWDAAGVRAKDYSDNVVDFMVSRLRQLPVRTQHLLQLAACMGNVFSRQLLVIISGAEPSKVESGLEEAIREGMLVRAGPGQCRFLHDRIQQAAHELIPAQERKAVHLRIGRMMLASLSPEEVREKLFDVVGQLNAAAELLGDAGERHRIARLNAEAGWKARASTAFRSAADFFAIAFTLIPGDPWETDPELAFKLQLDRAHSEFMSGNAAEARRLVETLRPRARTRVEMAAVYRLASDILLAANELLDARTCLLEGLAQLGMPMPPQPSREEMVAAHEEVWTLMGGRSIESLIELPLMTDPDMKAVMELLSSLFTPAIYTDQNLLILHLCKMVSLSLRHGNCEASVHGYGWYGLMLGSAFKRYQEGHAFNELAYALVERHAFSSARGRALFSLELTSYWVRPIAQSLEHVRDGFLHALRSGDYQVAGYCSNHIVTDRLVLGHPLEEVYQESIARLDFARRADFPSVQDVIHHVQRYVQQLRGLSRSFDTLSGDDFEEEAFEASLTPENMSRCWYWLIKMQSRFMCGAYAQALEAGNRAAESISTSLGHIQLLSFHLYRALSLAACYPTATPEEKPQYLESIQQHHQQLAEWAENCPENFYAPERLVAAELARLTGRMEDALRAYEESVHSANAHGFIQNVGLGCELAARFWRERQVPTFSDAYARYAREYYLKWGALGKVRHLDEQWPHLIPLTTPQDPRPLEESVQQALAGELDLERLTATLVRVAAENAGAQHGALLLAQGDKLMVAALLGTREEELPWNLLSYVRRTREHVLIADASLPHSFTSDACFESGRIRSVLSLPLMHQKELRGVLYLENTVSPHAFTPARLSQVGQLASQAATFLENARRHTEVQHAEATLRRANAELTQRLEEHEWELKQAQARLADSTRTSNVSELTANVLHNLGNVLTSAILNAQILRDKVDTSRMARLKQLTILLEEHRDDLAGFLTQEPRGPQLVRYLFSLADELLNEHASLKESAGKLKEQIDHMRAILQTQQAYARHSLLPEECEVSQLVEDALNIQLPALQRYGITVTRELRARPKARLDKHRVLQILINLITNARNAMIDVAEAQRHLRVRLDAEGSTARIQVMDSGKGIAAEHRERLFSQGFTTRSDGQGLGLYSSALTAKSLGGRLTLDSEGPGKGATATLELPLA</sequence>
<feature type="compositionally biased region" description="Basic and acidic residues" evidence="4">
    <location>
        <begin position="52"/>
        <end position="62"/>
    </location>
</feature>
<gene>
    <name evidence="6" type="ORF">F0U60_06075</name>
</gene>
<dbReference type="SUPFAM" id="SSF55781">
    <property type="entry name" value="GAF domain-like"/>
    <property type="match status" value="1"/>
</dbReference>
<dbReference type="InterPro" id="IPR004358">
    <property type="entry name" value="Sig_transdc_His_kin-like_C"/>
</dbReference>
<dbReference type="Gene3D" id="3.30.565.10">
    <property type="entry name" value="Histidine kinase-like ATPase, C-terminal domain"/>
    <property type="match status" value="1"/>
</dbReference>
<protein>
    <recommendedName>
        <fullName evidence="2">histidine kinase</fullName>
        <ecNumber evidence="2">2.7.13.3</ecNumber>
    </recommendedName>
</protein>
<dbReference type="InterPro" id="IPR027417">
    <property type="entry name" value="P-loop_NTPase"/>
</dbReference>
<dbReference type="EC" id="2.7.13.3" evidence="2"/>
<dbReference type="Pfam" id="PF13191">
    <property type="entry name" value="AAA_16"/>
    <property type="match status" value="1"/>
</dbReference>
<evidence type="ECO:0000256" key="1">
    <source>
        <dbReference type="ARBA" id="ARBA00000085"/>
    </source>
</evidence>
<dbReference type="PRINTS" id="PR00344">
    <property type="entry name" value="BCTRLSENSOR"/>
</dbReference>
<dbReference type="InterPro" id="IPR036890">
    <property type="entry name" value="HATPase_C_sf"/>
</dbReference>
<feature type="domain" description="Histidine kinase" evidence="5">
    <location>
        <begin position="1332"/>
        <end position="1540"/>
    </location>
</feature>
<reference evidence="6 7" key="1">
    <citation type="submission" date="2019-08" db="EMBL/GenBank/DDBJ databases">
        <title>Archangium and Cystobacter genomes.</title>
        <authorList>
            <person name="Chen I.-C.K."/>
            <person name="Wielgoss S."/>
        </authorList>
    </citation>
    <scope>NUCLEOTIDE SEQUENCE [LARGE SCALE GENOMIC DNA]</scope>
    <source>
        <strain evidence="6 7">Cbm 6</strain>
    </source>
</reference>
<dbReference type="Pfam" id="PF01590">
    <property type="entry name" value="GAF"/>
    <property type="match status" value="1"/>
</dbReference>
<feature type="coiled-coil region" evidence="3">
    <location>
        <begin position="1237"/>
        <end position="1275"/>
    </location>
</feature>
<dbReference type="InterPro" id="IPR053159">
    <property type="entry name" value="Hybrid_Histidine_Kinase"/>
</dbReference>
<dbReference type="InterPro" id="IPR029016">
    <property type="entry name" value="GAF-like_dom_sf"/>
</dbReference>
<dbReference type="InterPro" id="IPR005467">
    <property type="entry name" value="His_kinase_dom"/>
</dbReference>
<dbReference type="SMART" id="SM00065">
    <property type="entry name" value="GAF"/>
    <property type="match status" value="1"/>
</dbReference>
<dbReference type="InterPro" id="IPR003594">
    <property type="entry name" value="HATPase_dom"/>
</dbReference>
<name>A0ABY9WIS8_9BACT</name>
<dbReference type="InterPro" id="IPR003018">
    <property type="entry name" value="GAF"/>
</dbReference>
<dbReference type="PANTHER" id="PTHR43642:SF1">
    <property type="entry name" value="HYBRID SIGNAL TRANSDUCTION HISTIDINE KINASE G"/>
    <property type="match status" value="1"/>
</dbReference>
<dbReference type="InterPro" id="IPR041664">
    <property type="entry name" value="AAA_16"/>
</dbReference>
<dbReference type="EMBL" id="CP043494">
    <property type="protein sequence ID" value="WNG43712.1"/>
    <property type="molecule type" value="Genomic_DNA"/>
</dbReference>
<evidence type="ECO:0000256" key="4">
    <source>
        <dbReference type="SAM" id="MobiDB-lite"/>
    </source>
</evidence>
<dbReference type="PANTHER" id="PTHR43642">
    <property type="entry name" value="HYBRID SIGNAL TRANSDUCTION HISTIDINE KINASE G"/>
    <property type="match status" value="1"/>
</dbReference>
<proteinExistence type="predicted"/>
<dbReference type="SMART" id="SM00387">
    <property type="entry name" value="HATPase_c"/>
    <property type="match status" value="1"/>
</dbReference>
<dbReference type="PROSITE" id="PS50109">
    <property type="entry name" value="HIS_KIN"/>
    <property type="match status" value="1"/>
</dbReference>
<evidence type="ECO:0000256" key="2">
    <source>
        <dbReference type="ARBA" id="ARBA00012438"/>
    </source>
</evidence>
<evidence type="ECO:0000313" key="6">
    <source>
        <dbReference type="EMBL" id="WNG43712.1"/>
    </source>
</evidence>
<accession>A0ABY9WIS8</accession>
<dbReference type="Gene3D" id="3.30.450.40">
    <property type="match status" value="1"/>
</dbReference>
<evidence type="ECO:0000259" key="5">
    <source>
        <dbReference type="PROSITE" id="PS50109"/>
    </source>
</evidence>
<dbReference type="Proteomes" id="UP001611383">
    <property type="component" value="Chromosome"/>
</dbReference>
<dbReference type="SUPFAM" id="SSF52540">
    <property type="entry name" value="P-loop containing nucleoside triphosphate hydrolases"/>
    <property type="match status" value="1"/>
</dbReference>
<dbReference type="SUPFAM" id="SSF55874">
    <property type="entry name" value="ATPase domain of HSP90 chaperone/DNA topoisomerase II/histidine kinase"/>
    <property type="match status" value="1"/>
</dbReference>
<dbReference type="Gene3D" id="1.10.287.130">
    <property type="match status" value="1"/>
</dbReference>
<evidence type="ECO:0000313" key="7">
    <source>
        <dbReference type="Proteomes" id="UP001611383"/>
    </source>
</evidence>
<dbReference type="Pfam" id="PF02518">
    <property type="entry name" value="HATPase_c"/>
    <property type="match status" value="1"/>
</dbReference>
<comment type="catalytic activity">
    <reaction evidence="1">
        <text>ATP + protein L-histidine = ADP + protein N-phospho-L-histidine.</text>
        <dbReference type="EC" id="2.7.13.3"/>
    </reaction>
</comment>
<keyword evidence="3" id="KW-0175">Coiled coil</keyword>
<evidence type="ECO:0000256" key="3">
    <source>
        <dbReference type="SAM" id="Coils"/>
    </source>
</evidence>
<organism evidence="6 7">
    <name type="scientific">Archangium minus</name>
    <dbReference type="NCBI Taxonomy" id="83450"/>
    <lineage>
        <taxon>Bacteria</taxon>
        <taxon>Pseudomonadati</taxon>
        <taxon>Myxococcota</taxon>
        <taxon>Myxococcia</taxon>
        <taxon>Myxococcales</taxon>
        <taxon>Cystobacterineae</taxon>
        <taxon>Archangiaceae</taxon>
        <taxon>Archangium</taxon>
    </lineage>
</organism>
<dbReference type="Gene3D" id="3.40.50.300">
    <property type="entry name" value="P-loop containing nucleotide triphosphate hydrolases"/>
    <property type="match status" value="1"/>
</dbReference>